<evidence type="ECO:0000313" key="2">
    <source>
        <dbReference type="EMBL" id="KAJ8957153.1"/>
    </source>
</evidence>
<keyword evidence="3" id="KW-1185">Reference proteome</keyword>
<feature type="region of interest" description="Disordered" evidence="1">
    <location>
        <begin position="30"/>
        <end position="52"/>
    </location>
</feature>
<gene>
    <name evidence="2" type="ORF">NQ314_006593</name>
</gene>
<evidence type="ECO:0000256" key="1">
    <source>
        <dbReference type="SAM" id="MobiDB-lite"/>
    </source>
</evidence>
<dbReference type="AlphaFoldDB" id="A0AAV8YZ80"/>
<proteinExistence type="predicted"/>
<organism evidence="2 3">
    <name type="scientific">Rhamnusium bicolor</name>
    <dbReference type="NCBI Taxonomy" id="1586634"/>
    <lineage>
        <taxon>Eukaryota</taxon>
        <taxon>Metazoa</taxon>
        <taxon>Ecdysozoa</taxon>
        <taxon>Arthropoda</taxon>
        <taxon>Hexapoda</taxon>
        <taxon>Insecta</taxon>
        <taxon>Pterygota</taxon>
        <taxon>Neoptera</taxon>
        <taxon>Endopterygota</taxon>
        <taxon>Coleoptera</taxon>
        <taxon>Polyphaga</taxon>
        <taxon>Cucujiformia</taxon>
        <taxon>Chrysomeloidea</taxon>
        <taxon>Cerambycidae</taxon>
        <taxon>Lepturinae</taxon>
        <taxon>Rhagiini</taxon>
        <taxon>Rhamnusium</taxon>
    </lineage>
</organism>
<dbReference type="Proteomes" id="UP001162156">
    <property type="component" value="Unassembled WGS sequence"/>
</dbReference>
<protein>
    <recommendedName>
        <fullName evidence="4">Ribosomal protein S11</fullName>
    </recommendedName>
</protein>
<evidence type="ECO:0000313" key="3">
    <source>
        <dbReference type="Proteomes" id="UP001162156"/>
    </source>
</evidence>
<feature type="compositionally biased region" description="Basic residues" evidence="1">
    <location>
        <begin position="42"/>
        <end position="52"/>
    </location>
</feature>
<sequence>MPSDHFNRRKFGSRIPVQPTAVARRKTNITGKSSHVGGRPRQNSKIRKKVPHKISKHIVKATKTTIITLK</sequence>
<name>A0AAV8YZ80_9CUCU</name>
<evidence type="ECO:0008006" key="4">
    <source>
        <dbReference type="Google" id="ProtNLM"/>
    </source>
</evidence>
<reference evidence="2" key="1">
    <citation type="journal article" date="2023" name="Insect Mol. Biol.">
        <title>Genome sequencing provides insights into the evolution of gene families encoding plant cell wall-degrading enzymes in longhorned beetles.</title>
        <authorList>
            <person name="Shin N.R."/>
            <person name="Okamura Y."/>
            <person name="Kirsch R."/>
            <person name="Pauchet Y."/>
        </authorList>
    </citation>
    <scope>NUCLEOTIDE SEQUENCE</scope>
    <source>
        <strain evidence="2">RBIC_L_NR</strain>
    </source>
</reference>
<dbReference type="EMBL" id="JANEYF010001787">
    <property type="protein sequence ID" value="KAJ8957153.1"/>
    <property type="molecule type" value="Genomic_DNA"/>
</dbReference>
<comment type="caution">
    <text evidence="2">The sequence shown here is derived from an EMBL/GenBank/DDBJ whole genome shotgun (WGS) entry which is preliminary data.</text>
</comment>
<accession>A0AAV8YZ80</accession>